<keyword evidence="3" id="KW-1185">Reference proteome</keyword>
<sequence length="409" mass="44979">MSEAAPPQYPSQRQLRRWAGGLVRLSRGREVFVLERRIGSGARKKITLDVRTERDALAELALFERDPLAYRTRKQQRRERTADAGGLRLDPPTLAAFSADARAKVARGELSEGHVRHTLQPYLLAWAEALGRRELRTVTLGELRRILDGWPTAQHKRIVTLKAFTAWAREKGKLGRKDDPTLDLAVPAATPRPVAARAFTEEKIQAFYSALRNYSYAKPGGNAPEEAPRCLVSLQSVRDVFVLRAKCGMHGTEIERLAEGKGTIRVLENEGEIAGTLVFPHKRGGEHVVSVDAQALAAAQRLQDMGKAPDRVATGRAVARVVEHHPELAGFALENLRHSFVTLGTSGRVVTARAGGVPLELLSQVAGHTSTTTTRRHYLGAHIPPMVVLPLQLANEDDPKLPAKKWGAK</sequence>
<organism evidence="2 3">
    <name type="scientific">Archangium lansingense</name>
    <dbReference type="NCBI Taxonomy" id="2995310"/>
    <lineage>
        <taxon>Bacteria</taxon>
        <taxon>Pseudomonadati</taxon>
        <taxon>Myxococcota</taxon>
        <taxon>Myxococcia</taxon>
        <taxon>Myxococcales</taxon>
        <taxon>Cystobacterineae</taxon>
        <taxon>Archangiaceae</taxon>
        <taxon>Archangium</taxon>
    </lineage>
</organism>
<evidence type="ECO:0000313" key="2">
    <source>
        <dbReference type="EMBL" id="MCY1077403.1"/>
    </source>
</evidence>
<accession>A0ABT4A6X1</accession>
<comment type="caution">
    <text evidence="2">The sequence shown here is derived from an EMBL/GenBank/DDBJ whole genome shotgun (WGS) entry which is preliminary data.</text>
</comment>
<dbReference type="SUPFAM" id="SSF56349">
    <property type="entry name" value="DNA breaking-rejoining enzymes"/>
    <property type="match status" value="1"/>
</dbReference>
<dbReference type="EMBL" id="JAPNKA010000001">
    <property type="protein sequence ID" value="MCY1077403.1"/>
    <property type="molecule type" value="Genomic_DNA"/>
</dbReference>
<dbReference type="Gene3D" id="1.10.443.10">
    <property type="entry name" value="Intergrase catalytic core"/>
    <property type="match status" value="1"/>
</dbReference>
<proteinExistence type="predicted"/>
<keyword evidence="1" id="KW-0233">DNA recombination</keyword>
<evidence type="ECO:0000313" key="3">
    <source>
        <dbReference type="Proteomes" id="UP001207654"/>
    </source>
</evidence>
<dbReference type="Proteomes" id="UP001207654">
    <property type="component" value="Unassembled WGS sequence"/>
</dbReference>
<dbReference type="InterPro" id="IPR013762">
    <property type="entry name" value="Integrase-like_cat_sf"/>
</dbReference>
<name>A0ABT4A6X1_9BACT</name>
<gene>
    <name evidence="2" type="ORF">OV287_23305</name>
</gene>
<protein>
    <submittedName>
        <fullName evidence="2">Site-specific integrase</fullName>
    </submittedName>
</protein>
<reference evidence="2 3" key="1">
    <citation type="submission" date="2022-11" db="EMBL/GenBank/DDBJ databases">
        <title>Minimal conservation of predation-associated metabolite biosynthetic gene clusters underscores biosynthetic potential of Myxococcota including descriptions for ten novel species: Archangium lansinium sp. nov., Myxococcus landrumus sp. nov., Nannocystis bai.</title>
        <authorList>
            <person name="Ahearne A."/>
            <person name="Stevens C."/>
            <person name="Phillips K."/>
        </authorList>
    </citation>
    <scope>NUCLEOTIDE SEQUENCE [LARGE SCALE GENOMIC DNA]</scope>
    <source>
        <strain evidence="2 3">MIWBW</strain>
    </source>
</reference>
<evidence type="ECO:0000256" key="1">
    <source>
        <dbReference type="ARBA" id="ARBA00023172"/>
    </source>
</evidence>
<dbReference type="RefSeq" id="WP_267536236.1">
    <property type="nucleotide sequence ID" value="NZ_JAPNKA010000001.1"/>
</dbReference>
<dbReference type="InterPro" id="IPR011010">
    <property type="entry name" value="DNA_brk_join_enz"/>
</dbReference>